<keyword evidence="15" id="KW-1185">Reference proteome</keyword>
<dbReference type="FunFam" id="1.10.1220.70:FF:000001">
    <property type="entry name" value="Olfactory receptor"/>
    <property type="match status" value="1"/>
</dbReference>
<keyword evidence="7 12" id="KW-0297">G-protein coupled receptor</keyword>
<evidence type="ECO:0000256" key="6">
    <source>
        <dbReference type="ARBA" id="ARBA00022989"/>
    </source>
</evidence>
<dbReference type="PROSITE" id="PS00237">
    <property type="entry name" value="G_PROTEIN_RECEP_F1_1"/>
    <property type="match status" value="1"/>
</dbReference>
<dbReference type="RefSeq" id="XP_006032309.1">
    <property type="nucleotide sequence ID" value="XM_006032247.1"/>
</dbReference>
<evidence type="ECO:0000256" key="9">
    <source>
        <dbReference type="ARBA" id="ARBA00023170"/>
    </source>
</evidence>
<comment type="subcellular location">
    <subcellularLocation>
        <location evidence="2 13">Cell membrane</location>
        <topology evidence="2 13">Multi-pass membrane protein</topology>
    </subcellularLocation>
</comment>
<evidence type="ECO:0000256" key="10">
    <source>
        <dbReference type="ARBA" id="ARBA00023180"/>
    </source>
</evidence>
<feature type="transmembrane region" description="Helical" evidence="13">
    <location>
        <begin position="21"/>
        <end position="48"/>
    </location>
</feature>
<name>A0A1U7SAS6_ALLSI</name>
<feature type="transmembrane region" description="Helical" evidence="13">
    <location>
        <begin position="238"/>
        <end position="260"/>
    </location>
</feature>
<dbReference type="Pfam" id="PF13853">
    <property type="entry name" value="7tm_4"/>
    <property type="match status" value="1"/>
</dbReference>
<organism evidence="15 16">
    <name type="scientific">Alligator sinensis</name>
    <name type="common">Chinese alligator</name>
    <dbReference type="NCBI Taxonomy" id="38654"/>
    <lineage>
        <taxon>Eukaryota</taxon>
        <taxon>Metazoa</taxon>
        <taxon>Chordata</taxon>
        <taxon>Craniata</taxon>
        <taxon>Vertebrata</taxon>
        <taxon>Euteleostomi</taxon>
        <taxon>Archelosauria</taxon>
        <taxon>Archosauria</taxon>
        <taxon>Crocodylia</taxon>
        <taxon>Alligatoridae</taxon>
        <taxon>Alligatorinae</taxon>
        <taxon>Alligator</taxon>
    </lineage>
</organism>
<feature type="transmembrane region" description="Helical" evidence="13">
    <location>
        <begin position="272"/>
        <end position="292"/>
    </location>
</feature>
<dbReference type="Proteomes" id="UP000189705">
    <property type="component" value="Unplaced"/>
</dbReference>
<keyword evidence="8 13" id="KW-0472">Membrane</keyword>
<dbReference type="KEGG" id="asn:102380844"/>
<dbReference type="GO" id="GO:0004930">
    <property type="term" value="F:G protein-coupled receptor activity"/>
    <property type="evidence" value="ECO:0007669"/>
    <property type="project" value="UniProtKB-KW"/>
</dbReference>
<reference evidence="16" key="1">
    <citation type="submission" date="2025-08" db="UniProtKB">
        <authorList>
            <consortium name="RefSeq"/>
        </authorList>
    </citation>
    <scope>IDENTIFICATION</scope>
</reference>
<evidence type="ECO:0000313" key="15">
    <source>
        <dbReference type="Proteomes" id="UP000189705"/>
    </source>
</evidence>
<dbReference type="eggNOG" id="ENOG502RF13">
    <property type="taxonomic scope" value="Eukaryota"/>
</dbReference>
<feature type="domain" description="G-protein coupled receptors family 1 profile" evidence="14">
    <location>
        <begin position="41"/>
        <end position="290"/>
    </location>
</feature>
<comment type="function">
    <text evidence="1">Odorant receptor.</text>
</comment>
<proteinExistence type="inferred from homology"/>
<dbReference type="CDD" id="cd15417">
    <property type="entry name" value="7tmA_OR5A1-like"/>
    <property type="match status" value="1"/>
</dbReference>
<keyword evidence="9 12" id="KW-0675">Receptor</keyword>
<dbReference type="SUPFAM" id="SSF81321">
    <property type="entry name" value="Family A G protein-coupled receptor-like"/>
    <property type="match status" value="1"/>
</dbReference>
<keyword evidence="13" id="KW-0552">Olfaction</keyword>
<evidence type="ECO:0000256" key="7">
    <source>
        <dbReference type="ARBA" id="ARBA00023040"/>
    </source>
</evidence>
<keyword evidence="13" id="KW-0716">Sensory transduction</keyword>
<comment type="similarity">
    <text evidence="3 12">Belongs to the G-protein coupled receptor 1 family.</text>
</comment>
<dbReference type="InterPro" id="IPR017452">
    <property type="entry name" value="GPCR_Rhodpsn_7TM"/>
</dbReference>
<evidence type="ECO:0000256" key="13">
    <source>
        <dbReference type="RuleBase" id="RU363047"/>
    </source>
</evidence>
<dbReference type="PANTHER" id="PTHR48018">
    <property type="entry name" value="OLFACTORY RECEPTOR"/>
    <property type="match status" value="1"/>
</dbReference>
<feature type="transmembrane region" description="Helical" evidence="13">
    <location>
        <begin position="197"/>
        <end position="226"/>
    </location>
</feature>
<dbReference type="GO" id="GO:0005886">
    <property type="term" value="C:plasma membrane"/>
    <property type="evidence" value="ECO:0007669"/>
    <property type="project" value="UniProtKB-SubCell"/>
</dbReference>
<evidence type="ECO:0000256" key="2">
    <source>
        <dbReference type="ARBA" id="ARBA00004651"/>
    </source>
</evidence>
<dbReference type="GO" id="GO:0004984">
    <property type="term" value="F:olfactory receptor activity"/>
    <property type="evidence" value="ECO:0007669"/>
    <property type="project" value="InterPro"/>
</dbReference>
<sequence>MVGENCTQVTEFLFTGFREHLWFQVTLFVLFLTIYFITVVGNLGMIFLIRSSPRLHTPMYYFLGNLAFVDFCFSTVVTPKMLADMFVERKAISYNGCVAQVFILCFFGVTECFLLATMAYDRYVAICRPLVYSIILSPRLCVQLVVGSYFAGWINAMSQTVDLLQLSFCGSHVIDLFFCDISPLLSLSTSDASISQMVLLTTAAILGAFTILVVLISYTFIVATILKIHSTEGKHKAFSTCASHLTVVSIFYGTSLFMYLKSSSDDSQHEDKWTTVFYTVVTPMLNPLIYSLRNKDVKDAMRKVIAWKKISNILNK</sequence>
<feature type="transmembrane region" description="Helical" evidence="13">
    <location>
        <begin position="98"/>
        <end position="118"/>
    </location>
</feature>
<evidence type="ECO:0000256" key="12">
    <source>
        <dbReference type="RuleBase" id="RU000688"/>
    </source>
</evidence>
<keyword evidence="10" id="KW-0325">Glycoprotein</keyword>
<dbReference type="GeneID" id="102380844"/>
<keyword evidence="4 13" id="KW-1003">Cell membrane</keyword>
<gene>
    <name evidence="16" type="primary">LOC102380844</name>
</gene>
<evidence type="ECO:0000259" key="14">
    <source>
        <dbReference type="PROSITE" id="PS50262"/>
    </source>
</evidence>
<evidence type="ECO:0000256" key="8">
    <source>
        <dbReference type="ARBA" id="ARBA00023136"/>
    </source>
</evidence>
<dbReference type="PRINTS" id="PR00237">
    <property type="entry name" value="GPCRRHODOPSN"/>
</dbReference>
<dbReference type="InParanoid" id="A0A1U7SAS6"/>
<dbReference type="PRINTS" id="PR00245">
    <property type="entry name" value="OLFACTORYR"/>
</dbReference>
<keyword evidence="6 13" id="KW-1133">Transmembrane helix</keyword>
<evidence type="ECO:0000256" key="3">
    <source>
        <dbReference type="ARBA" id="ARBA00010663"/>
    </source>
</evidence>
<evidence type="ECO:0000256" key="11">
    <source>
        <dbReference type="ARBA" id="ARBA00023224"/>
    </source>
</evidence>
<evidence type="ECO:0000256" key="1">
    <source>
        <dbReference type="ARBA" id="ARBA00002936"/>
    </source>
</evidence>
<evidence type="ECO:0000256" key="5">
    <source>
        <dbReference type="ARBA" id="ARBA00022692"/>
    </source>
</evidence>
<feature type="transmembrane region" description="Helical" evidence="13">
    <location>
        <begin position="130"/>
        <end position="154"/>
    </location>
</feature>
<dbReference type="AlphaFoldDB" id="A0A1U7SAS6"/>
<dbReference type="Gene3D" id="1.20.1070.10">
    <property type="entry name" value="Rhodopsin 7-helix transmembrane proteins"/>
    <property type="match status" value="1"/>
</dbReference>
<evidence type="ECO:0000313" key="16">
    <source>
        <dbReference type="RefSeq" id="XP_006032309.1"/>
    </source>
</evidence>
<keyword evidence="11 12" id="KW-0807">Transducer</keyword>
<accession>A0A1U7SAS6</accession>
<protein>
    <recommendedName>
        <fullName evidence="13">Olfactory receptor</fullName>
    </recommendedName>
</protein>
<dbReference type="OrthoDB" id="9902777at2759"/>
<dbReference type="FunFam" id="1.20.1070.10:FF:000003">
    <property type="entry name" value="Olfactory receptor"/>
    <property type="match status" value="1"/>
</dbReference>
<dbReference type="InterPro" id="IPR000725">
    <property type="entry name" value="Olfact_rcpt"/>
</dbReference>
<dbReference type="InterPro" id="IPR000276">
    <property type="entry name" value="GPCR_Rhodpsn"/>
</dbReference>
<evidence type="ECO:0000256" key="4">
    <source>
        <dbReference type="ARBA" id="ARBA00022475"/>
    </source>
</evidence>
<keyword evidence="5 12" id="KW-0812">Transmembrane</keyword>
<feature type="transmembrane region" description="Helical" evidence="13">
    <location>
        <begin position="60"/>
        <end position="78"/>
    </location>
</feature>
<dbReference type="PROSITE" id="PS50262">
    <property type="entry name" value="G_PROTEIN_RECEP_F1_2"/>
    <property type="match status" value="1"/>
</dbReference>